<evidence type="ECO:0000256" key="4">
    <source>
        <dbReference type="ARBA" id="ARBA00022475"/>
    </source>
</evidence>
<evidence type="ECO:0000256" key="3">
    <source>
        <dbReference type="ARBA" id="ARBA00020552"/>
    </source>
</evidence>
<evidence type="ECO:0000256" key="1">
    <source>
        <dbReference type="ARBA" id="ARBA00004167"/>
    </source>
</evidence>
<reference evidence="8" key="1">
    <citation type="journal article" date="2019" name="Int. J. Syst. Evol. Microbiol.">
        <title>The Global Catalogue of Microorganisms (GCM) 10K type strain sequencing project: providing services to taxonomists for standard genome sequencing and annotation.</title>
        <authorList>
            <consortium name="The Broad Institute Genomics Platform"/>
            <consortium name="The Broad Institute Genome Sequencing Center for Infectious Disease"/>
            <person name="Wu L."/>
            <person name="Ma J."/>
        </authorList>
    </citation>
    <scope>NUCLEOTIDE SEQUENCE [LARGE SCALE GENOMIC DNA]</scope>
    <source>
        <strain evidence="8">CG52</strain>
    </source>
</reference>
<proteinExistence type="inferred from homology"/>
<protein>
    <recommendedName>
        <fullName evidence="3">Lectin-like protein BA14k</fullName>
    </recommendedName>
</protein>
<gene>
    <name evidence="7" type="ORF">ACFSE1_18650</name>
</gene>
<accession>A0ABW4M9Q6</accession>
<evidence type="ECO:0000256" key="2">
    <source>
        <dbReference type="ARBA" id="ARBA00010270"/>
    </source>
</evidence>
<organism evidence="7 8">
    <name type="scientific">Rhizobium helianthi</name>
    <dbReference type="NCBI Taxonomy" id="1132695"/>
    <lineage>
        <taxon>Bacteria</taxon>
        <taxon>Pseudomonadati</taxon>
        <taxon>Pseudomonadota</taxon>
        <taxon>Alphaproteobacteria</taxon>
        <taxon>Hyphomicrobiales</taxon>
        <taxon>Rhizobiaceae</taxon>
        <taxon>Rhizobium/Agrobacterium group</taxon>
        <taxon>Rhizobium</taxon>
    </lineage>
</organism>
<keyword evidence="8" id="KW-1185">Reference proteome</keyword>
<comment type="caution">
    <text evidence="7">The sequence shown here is derived from an EMBL/GenBank/DDBJ whole genome shotgun (WGS) entry which is preliminary data.</text>
</comment>
<evidence type="ECO:0000313" key="7">
    <source>
        <dbReference type="EMBL" id="MFD1747494.1"/>
    </source>
</evidence>
<dbReference type="RefSeq" id="WP_377404879.1">
    <property type="nucleotide sequence ID" value="NZ_JBHUEQ010000039.1"/>
</dbReference>
<keyword evidence="4" id="KW-0472">Membrane</keyword>
<keyword evidence="5" id="KW-0430">Lectin</keyword>
<evidence type="ECO:0000313" key="8">
    <source>
        <dbReference type="Proteomes" id="UP001597322"/>
    </source>
</evidence>
<dbReference type="Proteomes" id="UP001597322">
    <property type="component" value="Unassembled WGS sequence"/>
</dbReference>
<evidence type="ECO:0000256" key="6">
    <source>
        <dbReference type="ARBA" id="ARBA00025321"/>
    </source>
</evidence>
<dbReference type="Pfam" id="PF07886">
    <property type="entry name" value="BA14K"/>
    <property type="match status" value="2"/>
</dbReference>
<dbReference type="InterPro" id="IPR012413">
    <property type="entry name" value="BA14K"/>
</dbReference>
<name>A0ABW4M9Q6_9HYPH</name>
<dbReference type="EMBL" id="JBHUEQ010000039">
    <property type="protein sequence ID" value="MFD1747494.1"/>
    <property type="molecule type" value="Genomic_DNA"/>
</dbReference>
<sequence length="177" mass="19576">MDAPSLWTTEPILVTNQQAYERVPGVTVPEEPRAFAKRDNEQGKQAFRQVADAVSIPFKSDILAETDRRDIIDTAGIEACSARYRSYRAEDNTYQPYGGGGRRLCELRNDVPTMESAQAGSAPKPMSASTMSDETAGTDALFAHERWCQARYASYDPATDTYQPFTGSRTACISPYN</sequence>
<evidence type="ECO:0000256" key="5">
    <source>
        <dbReference type="ARBA" id="ARBA00022734"/>
    </source>
</evidence>
<comment type="subcellular location">
    <subcellularLocation>
        <location evidence="1">Membrane</location>
        <topology evidence="1">Single-pass membrane protein</topology>
    </subcellularLocation>
</comment>
<comment type="function">
    <text evidence="6">Has immunoglobulin-binding and hemagglutination properties, and can bind to mannose. Essential for virulence. May be involved in LPS biosynthesis or polysaccharide transport.</text>
</comment>
<comment type="similarity">
    <text evidence="2">Belongs to the BA14k family.</text>
</comment>
<keyword evidence="4" id="KW-1003">Cell membrane</keyword>